<feature type="domain" description="Reverse transcriptase" evidence="1">
    <location>
        <begin position="1"/>
        <end position="153"/>
    </location>
</feature>
<dbReference type="PANTHER" id="PTHR47027">
    <property type="entry name" value="REVERSE TRANSCRIPTASE DOMAIN-CONTAINING PROTEIN"/>
    <property type="match status" value="1"/>
</dbReference>
<protein>
    <recommendedName>
        <fullName evidence="1">Reverse transcriptase domain-containing protein</fullName>
    </recommendedName>
</protein>
<name>A0A3Q2YQH1_HIPCM</name>
<organism evidence="2 3">
    <name type="scientific">Hippocampus comes</name>
    <name type="common">Tiger tail seahorse</name>
    <dbReference type="NCBI Taxonomy" id="109280"/>
    <lineage>
        <taxon>Eukaryota</taxon>
        <taxon>Metazoa</taxon>
        <taxon>Chordata</taxon>
        <taxon>Craniata</taxon>
        <taxon>Vertebrata</taxon>
        <taxon>Euteleostomi</taxon>
        <taxon>Actinopterygii</taxon>
        <taxon>Neopterygii</taxon>
        <taxon>Teleostei</taxon>
        <taxon>Neoteleostei</taxon>
        <taxon>Acanthomorphata</taxon>
        <taxon>Syngnathiaria</taxon>
        <taxon>Syngnathiformes</taxon>
        <taxon>Syngnathoidei</taxon>
        <taxon>Syngnathidae</taxon>
        <taxon>Hippocampus</taxon>
    </lineage>
</organism>
<keyword evidence="3" id="KW-1185">Reference proteome</keyword>
<evidence type="ECO:0000313" key="2">
    <source>
        <dbReference type="Ensembl" id="ENSHCOP00000020999.1"/>
    </source>
</evidence>
<dbReference type="PROSITE" id="PS50878">
    <property type="entry name" value="RT_POL"/>
    <property type="match status" value="1"/>
</dbReference>
<proteinExistence type="predicted"/>
<accession>A0A3Q2YQH1</accession>
<dbReference type="Ensembl" id="ENSHCOT00000004733.1">
    <property type="protein sequence ID" value="ENSHCOP00000020999.1"/>
    <property type="gene ID" value="ENSHCOG00000007511.1"/>
</dbReference>
<dbReference type="STRING" id="109280.ENSHCOP00000020999"/>
<dbReference type="SUPFAM" id="SSF56672">
    <property type="entry name" value="DNA/RNA polymerases"/>
    <property type="match status" value="1"/>
</dbReference>
<dbReference type="InterPro" id="IPR000477">
    <property type="entry name" value="RT_dom"/>
</dbReference>
<evidence type="ECO:0000313" key="3">
    <source>
        <dbReference type="Proteomes" id="UP000264820"/>
    </source>
</evidence>
<dbReference type="OMA" id="FHTTVGV"/>
<dbReference type="AlphaFoldDB" id="A0A3Q2YQH1"/>
<evidence type="ECO:0000259" key="1">
    <source>
        <dbReference type="PROSITE" id="PS50878"/>
    </source>
</evidence>
<dbReference type="InterPro" id="IPR043502">
    <property type="entry name" value="DNA/RNA_pol_sf"/>
</dbReference>
<dbReference type="GeneTree" id="ENSGT01140000283611"/>
<dbReference type="Proteomes" id="UP000264820">
    <property type="component" value="Unplaced"/>
</dbReference>
<dbReference type="Pfam" id="PF00078">
    <property type="entry name" value="RVT_1"/>
    <property type="match status" value="1"/>
</dbReference>
<dbReference type="PANTHER" id="PTHR47027:SF8">
    <property type="entry name" value="RIBONUCLEASE H"/>
    <property type="match status" value="1"/>
</dbReference>
<reference evidence="2" key="1">
    <citation type="submission" date="2025-08" db="UniProtKB">
        <authorList>
            <consortium name="Ensembl"/>
        </authorList>
    </citation>
    <scope>IDENTIFICATION</scope>
</reference>
<sequence>MPKFTRLRFNLEKLKDPTVKEDFQAMTGGKFAATSAVLLNGNRGDWFHTTVGVRQGCILSPTLFNIFVERIMNDALEDHEGTVSIGGRTITNLRFVDDIDGLAGNEEELASLVEHLDKASSAFGMEISAEKTKLMANNPQGITIEIKINGIKLDPVKTFKYLVSTISDEGSRPEILARIAQTTTMLTKLQSIWRDKNIRLRFKIHQMCSLGLSVFLYACESWTLTKTVEHYL</sequence>
<reference evidence="2" key="2">
    <citation type="submission" date="2025-09" db="UniProtKB">
        <authorList>
            <consortium name="Ensembl"/>
        </authorList>
    </citation>
    <scope>IDENTIFICATION</scope>
</reference>